<sequence length="254" mass="29160">MQKWIRPTLIVNALFFITLASNAWAKVEEKPTLKVSYQSFVPKNWKILEKVQGDLNQDGQADIALIIEDTNPEHFVKNDRLGSDVLNINERKLLVLLKQTHGYQLSATNTTLPTEGDIESPCLADPLGETEALSIQKGVLKIHLHYWLSCGSWYVTNHTYTFRYQDRAFKLIGYDVDDFHRASGDITARSINFMTGKVKNTTGENEFAETTQPVKVQWTTLKQRYALKLEQVQFNEALEFKQTERRKARSNSYA</sequence>
<evidence type="ECO:0000313" key="4">
    <source>
        <dbReference type="Proteomes" id="UP000254227"/>
    </source>
</evidence>
<evidence type="ECO:0000313" key="2">
    <source>
        <dbReference type="EMBL" id="QPS04995.1"/>
    </source>
</evidence>
<accession>A0A380U1A9</accession>
<reference evidence="3 4" key="1">
    <citation type="submission" date="2018-06" db="EMBL/GenBank/DDBJ databases">
        <authorList>
            <consortium name="Pathogen Informatics"/>
            <person name="Doyle S."/>
        </authorList>
    </citation>
    <scope>NUCLEOTIDE SEQUENCE [LARGE SCALE GENOMIC DNA]</scope>
    <source>
        <strain evidence="3 4">NCTC10308</strain>
    </source>
</reference>
<evidence type="ECO:0000313" key="3">
    <source>
        <dbReference type="EMBL" id="SUT94810.1"/>
    </source>
</evidence>
<reference evidence="2 5" key="2">
    <citation type="submission" date="2020-12" db="EMBL/GenBank/DDBJ databases">
        <title>FDA dAtabase for Regulatory Grade micrObial Sequences (FDA-ARGOS): Supporting development and validation of Infectious Disease Dx tests.</title>
        <authorList>
            <person name="Sproer C."/>
            <person name="Gronow S."/>
            <person name="Severitt S."/>
            <person name="Schroder I."/>
            <person name="Tallon L."/>
            <person name="Sadzewicz L."/>
            <person name="Zhao X."/>
            <person name="Boylan J."/>
            <person name="Ott S."/>
            <person name="Bowen H."/>
            <person name="Vavikolanu K."/>
            <person name="Mehta A."/>
            <person name="Aluvathingal J."/>
            <person name="Nadendla S."/>
            <person name="Lowell S."/>
            <person name="Myers T."/>
            <person name="Yan Y."/>
            <person name="Sichtig H."/>
        </authorList>
    </citation>
    <scope>NUCLEOTIDE SEQUENCE [LARGE SCALE GENOMIC DNA]</scope>
    <source>
        <strain evidence="2 5">FDAARGOS_910</strain>
    </source>
</reference>
<dbReference type="AlphaFoldDB" id="A0A380U1A9"/>
<dbReference type="RefSeq" id="WP_004696241.1">
    <property type="nucleotide sequence ID" value="NZ_BBTB01000005.1"/>
</dbReference>
<feature type="chain" id="PRO_5036072171" evidence="1">
    <location>
        <begin position="26"/>
        <end position="254"/>
    </location>
</feature>
<dbReference type="Proteomes" id="UP000254227">
    <property type="component" value="Unassembled WGS sequence"/>
</dbReference>
<feature type="signal peptide" evidence="1">
    <location>
        <begin position="1"/>
        <end position="25"/>
    </location>
</feature>
<name>A0A380U1A9_ACIJO</name>
<keyword evidence="1" id="KW-0732">Signal</keyword>
<evidence type="ECO:0000313" key="5">
    <source>
        <dbReference type="Proteomes" id="UP000595107"/>
    </source>
</evidence>
<dbReference type="Proteomes" id="UP000595107">
    <property type="component" value="Chromosome"/>
</dbReference>
<organism evidence="3 4">
    <name type="scientific">Acinetobacter johnsonii</name>
    <dbReference type="NCBI Taxonomy" id="40214"/>
    <lineage>
        <taxon>Bacteria</taxon>
        <taxon>Pseudomonadati</taxon>
        <taxon>Pseudomonadota</taxon>
        <taxon>Gammaproteobacteria</taxon>
        <taxon>Moraxellales</taxon>
        <taxon>Moraxellaceae</taxon>
        <taxon>Acinetobacter</taxon>
    </lineage>
</organism>
<evidence type="ECO:0000256" key="1">
    <source>
        <dbReference type="SAM" id="SignalP"/>
    </source>
</evidence>
<proteinExistence type="predicted"/>
<gene>
    <name evidence="2" type="ORF">I6G67_05960</name>
    <name evidence="3" type="ORF">NCTC10308_01563</name>
</gene>
<dbReference type="EMBL" id="CP065666">
    <property type="protein sequence ID" value="QPS04995.1"/>
    <property type="molecule type" value="Genomic_DNA"/>
</dbReference>
<protein>
    <submittedName>
        <fullName evidence="3">Signal peptide</fullName>
    </submittedName>
</protein>
<dbReference type="EMBL" id="UFRV01000006">
    <property type="protein sequence ID" value="SUT94810.1"/>
    <property type="molecule type" value="Genomic_DNA"/>
</dbReference>